<sequence length="44" mass="5181">LGRSASRHRRWHRLRYTGRAISGVLRIRQLRGTTDIRQSRAPVL</sequence>
<name>A0A382BKM8_9ZZZZ</name>
<feature type="non-terminal residue" evidence="1">
    <location>
        <position position="44"/>
    </location>
</feature>
<dbReference type="AlphaFoldDB" id="A0A382BKM8"/>
<gene>
    <name evidence="1" type="ORF">METZ01_LOCUS166567</name>
</gene>
<accession>A0A382BKM8</accession>
<organism evidence="1">
    <name type="scientific">marine metagenome</name>
    <dbReference type="NCBI Taxonomy" id="408172"/>
    <lineage>
        <taxon>unclassified sequences</taxon>
        <taxon>metagenomes</taxon>
        <taxon>ecological metagenomes</taxon>
    </lineage>
</organism>
<evidence type="ECO:0000313" key="1">
    <source>
        <dbReference type="EMBL" id="SVB13713.1"/>
    </source>
</evidence>
<feature type="non-terminal residue" evidence="1">
    <location>
        <position position="1"/>
    </location>
</feature>
<protein>
    <submittedName>
        <fullName evidence="1">Uncharacterized protein</fullName>
    </submittedName>
</protein>
<reference evidence="1" key="1">
    <citation type="submission" date="2018-05" db="EMBL/GenBank/DDBJ databases">
        <authorList>
            <person name="Lanie J.A."/>
            <person name="Ng W.-L."/>
            <person name="Kazmierczak K.M."/>
            <person name="Andrzejewski T.M."/>
            <person name="Davidsen T.M."/>
            <person name="Wayne K.J."/>
            <person name="Tettelin H."/>
            <person name="Glass J.I."/>
            <person name="Rusch D."/>
            <person name="Podicherti R."/>
            <person name="Tsui H.-C.T."/>
            <person name="Winkler M.E."/>
        </authorList>
    </citation>
    <scope>NUCLEOTIDE SEQUENCE</scope>
</reference>
<proteinExistence type="predicted"/>
<dbReference type="EMBL" id="UINC01030012">
    <property type="protein sequence ID" value="SVB13713.1"/>
    <property type="molecule type" value="Genomic_DNA"/>
</dbReference>